<keyword evidence="6" id="KW-1185">Reference proteome</keyword>
<feature type="region of interest" description="Disordered" evidence="3">
    <location>
        <begin position="297"/>
        <end position="323"/>
    </location>
</feature>
<dbReference type="EMBL" id="BLXT01004995">
    <property type="protein sequence ID" value="GFO18911.1"/>
    <property type="molecule type" value="Genomic_DNA"/>
</dbReference>
<protein>
    <recommendedName>
        <fullName evidence="4">SH3 domain-containing protein</fullName>
    </recommendedName>
</protein>
<evidence type="ECO:0000259" key="4">
    <source>
        <dbReference type="PROSITE" id="PS50002"/>
    </source>
</evidence>
<name>A0AAV4B6A5_9GAST</name>
<proteinExistence type="predicted"/>
<feature type="domain" description="SH3" evidence="4">
    <location>
        <begin position="794"/>
        <end position="863"/>
    </location>
</feature>
<feature type="region of interest" description="Disordered" evidence="3">
    <location>
        <begin position="527"/>
        <end position="568"/>
    </location>
</feature>
<feature type="compositionally biased region" description="Polar residues" evidence="3">
    <location>
        <begin position="169"/>
        <end position="186"/>
    </location>
</feature>
<evidence type="ECO:0000256" key="3">
    <source>
        <dbReference type="SAM" id="MobiDB-lite"/>
    </source>
</evidence>
<evidence type="ECO:0000313" key="5">
    <source>
        <dbReference type="EMBL" id="GFO18911.1"/>
    </source>
</evidence>
<evidence type="ECO:0000256" key="2">
    <source>
        <dbReference type="PROSITE-ProRule" id="PRU00192"/>
    </source>
</evidence>
<feature type="region of interest" description="Disordered" evidence="3">
    <location>
        <begin position="599"/>
        <end position="655"/>
    </location>
</feature>
<dbReference type="AlphaFoldDB" id="A0AAV4B6A5"/>
<reference evidence="5 6" key="1">
    <citation type="journal article" date="2021" name="Elife">
        <title>Chloroplast acquisition without the gene transfer in kleptoplastic sea slugs, Plakobranchus ocellatus.</title>
        <authorList>
            <person name="Maeda T."/>
            <person name="Takahashi S."/>
            <person name="Yoshida T."/>
            <person name="Shimamura S."/>
            <person name="Takaki Y."/>
            <person name="Nagai Y."/>
            <person name="Toyoda A."/>
            <person name="Suzuki Y."/>
            <person name="Arimoto A."/>
            <person name="Ishii H."/>
            <person name="Satoh N."/>
            <person name="Nishiyama T."/>
            <person name="Hasebe M."/>
            <person name="Maruyama T."/>
            <person name="Minagawa J."/>
            <person name="Obokata J."/>
            <person name="Shigenobu S."/>
        </authorList>
    </citation>
    <scope>NUCLEOTIDE SEQUENCE [LARGE SCALE GENOMIC DNA]</scope>
</reference>
<feature type="compositionally biased region" description="Basic and acidic residues" evidence="3">
    <location>
        <begin position="297"/>
        <end position="320"/>
    </location>
</feature>
<feature type="region of interest" description="Disordered" evidence="3">
    <location>
        <begin position="25"/>
        <end position="97"/>
    </location>
</feature>
<gene>
    <name evidence="5" type="ORF">PoB_004541600</name>
</gene>
<sequence length="863" mass="95392">MSLTESEKLPVNEIASVHARLMGSSSLFTKTNKCEKGVKNSNGNSKKRGDVSDDEKNNVKYKSSGKKELDMQTIQTEKSCSSQKSSETKQECDEASPTKQITLDMHHNEENANIKDEILDINSQPFNDHSISTSATFPESKTRQKHSTTTAVEVVVTGLQHCYQDAPRTAQSNKPSLDKTCQQSSDHGCGGHPLRTAQNLSKSPISLITLNTDYKRLTALEGNATDIGIQKDTLNLLTDESKGEFPLVSNTKTVATKDRSESGECISDIKCCQSDHPTVRRRLSKTIQHLQEKLQQEMENDENKCAKQNGDDGKPHESKKFPGAANVRCRRECSRKRSKSRIAFKVLQGARKYPPVHAKERPYRQWMGVGNCVTHDSRYIVSSTGIVLKQTKKLETSAAMGSAENSSESPASSSQVNCVSILTNSGNERNIDWIQQQKDKEEETLASQQISQVDDTLSNHGHFIRNQGSFSSIEANQTNRSNSVHGIEQLKNEEKQEISSTKNVPSEELPHEPHLSSMTAHLKTEKFSTPPANDEKPAGNDIFSKSTSPTRERSRCTKRAPIRRLPTPHSDYNCAALKNSNPSHGMSKTCPNTSKGLFLRKSNGSPNHTTSSRKGQSVKNYINHTCSSSNSKEQSSFARGMQKGRSPSKPKLSVYGPIRSTKMFTAAAKQQKKPLVQDHEFGKRGCTVKNDEIHCASFNTKQISPCEVDSMTSGDNIHHGSFETLWSDVSATTWESSIKTGSSSSWYRTDISGNHCDASLKDHIKSTSKTRGTGAESCERTDIYSLSNVNNQLRKYIDVKAIENFRGALPGQLSFCKGQMIKQFVSASPASADGMSYGYYRVGAFRRKKKGLFPSSCVISISK</sequence>
<dbReference type="InterPro" id="IPR001452">
    <property type="entry name" value="SH3_domain"/>
</dbReference>
<feature type="compositionally biased region" description="Polar residues" evidence="3">
    <location>
        <begin position="602"/>
        <end position="637"/>
    </location>
</feature>
<feature type="compositionally biased region" description="Basic and acidic residues" evidence="3">
    <location>
        <begin position="47"/>
        <end position="58"/>
    </location>
</feature>
<evidence type="ECO:0000313" key="6">
    <source>
        <dbReference type="Proteomes" id="UP000735302"/>
    </source>
</evidence>
<comment type="caution">
    <text evidence="5">The sequence shown here is derived from an EMBL/GenBank/DDBJ whole genome shotgun (WGS) entry which is preliminary data.</text>
</comment>
<dbReference type="PROSITE" id="PS50002">
    <property type="entry name" value="SH3"/>
    <property type="match status" value="1"/>
</dbReference>
<dbReference type="Proteomes" id="UP000735302">
    <property type="component" value="Unassembled WGS sequence"/>
</dbReference>
<accession>A0AAV4B6A5</accession>
<keyword evidence="1 2" id="KW-0728">SH3 domain</keyword>
<evidence type="ECO:0000256" key="1">
    <source>
        <dbReference type="ARBA" id="ARBA00022443"/>
    </source>
</evidence>
<dbReference type="CDD" id="cd00174">
    <property type="entry name" value="SH3"/>
    <property type="match status" value="1"/>
</dbReference>
<feature type="compositionally biased region" description="Polar residues" evidence="3">
    <location>
        <begin position="72"/>
        <end position="85"/>
    </location>
</feature>
<feature type="region of interest" description="Disordered" evidence="3">
    <location>
        <begin position="489"/>
        <end position="514"/>
    </location>
</feature>
<organism evidence="5 6">
    <name type="scientific">Plakobranchus ocellatus</name>
    <dbReference type="NCBI Taxonomy" id="259542"/>
    <lineage>
        <taxon>Eukaryota</taxon>
        <taxon>Metazoa</taxon>
        <taxon>Spiralia</taxon>
        <taxon>Lophotrochozoa</taxon>
        <taxon>Mollusca</taxon>
        <taxon>Gastropoda</taxon>
        <taxon>Heterobranchia</taxon>
        <taxon>Euthyneura</taxon>
        <taxon>Panpulmonata</taxon>
        <taxon>Sacoglossa</taxon>
        <taxon>Placobranchoidea</taxon>
        <taxon>Plakobranchidae</taxon>
        <taxon>Plakobranchus</taxon>
    </lineage>
</organism>
<feature type="region of interest" description="Disordered" evidence="3">
    <location>
        <begin position="167"/>
        <end position="197"/>
    </location>
</feature>